<evidence type="ECO:0000256" key="7">
    <source>
        <dbReference type="ARBA" id="ARBA00023033"/>
    </source>
</evidence>
<evidence type="ECO:0000256" key="4">
    <source>
        <dbReference type="ARBA" id="ARBA00022723"/>
    </source>
</evidence>
<comment type="caution">
    <text evidence="8">The sequence shown here is derived from an EMBL/GenBank/DDBJ whole genome shotgun (WGS) entry which is preliminary data.</text>
</comment>
<evidence type="ECO:0000313" key="8">
    <source>
        <dbReference type="EMBL" id="KAH7050015.1"/>
    </source>
</evidence>
<organism evidence="8 9">
    <name type="scientific">Macrophomina phaseolina</name>
    <dbReference type="NCBI Taxonomy" id="35725"/>
    <lineage>
        <taxon>Eukaryota</taxon>
        <taxon>Fungi</taxon>
        <taxon>Dikarya</taxon>
        <taxon>Ascomycota</taxon>
        <taxon>Pezizomycotina</taxon>
        <taxon>Dothideomycetes</taxon>
        <taxon>Dothideomycetes incertae sedis</taxon>
        <taxon>Botryosphaeriales</taxon>
        <taxon>Botryosphaeriaceae</taxon>
        <taxon>Macrophomina</taxon>
    </lineage>
</organism>
<evidence type="ECO:0000313" key="9">
    <source>
        <dbReference type="Proteomes" id="UP000774617"/>
    </source>
</evidence>
<dbReference type="Proteomes" id="UP000774617">
    <property type="component" value="Unassembled WGS sequence"/>
</dbReference>
<keyword evidence="6" id="KW-0408">Iron</keyword>
<evidence type="ECO:0000256" key="1">
    <source>
        <dbReference type="ARBA" id="ARBA00001971"/>
    </source>
</evidence>
<evidence type="ECO:0000256" key="6">
    <source>
        <dbReference type="ARBA" id="ARBA00023004"/>
    </source>
</evidence>
<name>A0ABQ8GA94_9PEZI</name>
<comment type="cofactor">
    <cofactor evidence="1">
        <name>heme</name>
        <dbReference type="ChEBI" id="CHEBI:30413"/>
    </cofactor>
</comment>
<evidence type="ECO:0000256" key="2">
    <source>
        <dbReference type="ARBA" id="ARBA00010617"/>
    </source>
</evidence>
<protein>
    <submittedName>
        <fullName evidence="8">Uncharacterized protein</fullName>
    </submittedName>
</protein>
<accession>A0ABQ8GA94</accession>
<dbReference type="PANTHER" id="PTHR46206">
    <property type="entry name" value="CYTOCHROME P450"/>
    <property type="match status" value="1"/>
</dbReference>
<keyword evidence="9" id="KW-1185">Reference proteome</keyword>
<gene>
    <name evidence="8" type="ORF">B0J12DRAFT_740297</name>
</gene>
<dbReference type="EMBL" id="JAGTJR010000013">
    <property type="protein sequence ID" value="KAH7050015.1"/>
    <property type="molecule type" value="Genomic_DNA"/>
</dbReference>
<keyword evidence="5" id="KW-0560">Oxidoreductase</keyword>
<keyword evidence="4" id="KW-0479">Metal-binding</keyword>
<evidence type="ECO:0000256" key="5">
    <source>
        <dbReference type="ARBA" id="ARBA00023002"/>
    </source>
</evidence>
<reference evidence="8 9" key="1">
    <citation type="journal article" date="2021" name="Nat. Commun.">
        <title>Genetic determinants of endophytism in the Arabidopsis root mycobiome.</title>
        <authorList>
            <person name="Mesny F."/>
            <person name="Miyauchi S."/>
            <person name="Thiergart T."/>
            <person name="Pickel B."/>
            <person name="Atanasova L."/>
            <person name="Karlsson M."/>
            <person name="Huettel B."/>
            <person name="Barry K.W."/>
            <person name="Haridas S."/>
            <person name="Chen C."/>
            <person name="Bauer D."/>
            <person name="Andreopoulos W."/>
            <person name="Pangilinan J."/>
            <person name="LaButti K."/>
            <person name="Riley R."/>
            <person name="Lipzen A."/>
            <person name="Clum A."/>
            <person name="Drula E."/>
            <person name="Henrissat B."/>
            <person name="Kohler A."/>
            <person name="Grigoriev I.V."/>
            <person name="Martin F.M."/>
            <person name="Hacquard S."/>
        </authorList>
    </citation>
    <scope>NUCLEOTIDE SEQUENCE [LARGE SCALE GENOMIC DNA]</scope>
    <source>
        <strain evidence="8 9">MPI-SDFR-AT-0080</strain>
    </source>
</reference>
<proteinExistence type="inferred from homology"/>
<keyword evidence="7" id="KW-0503">Monooxygenase</keyword>
<dbReference type="PANTHER" id="PTHR46206:SF2">
    <property type="entry name" value="CYTOCHROME P450 MONOOXYGENASE AUSG-RELATED"/>
    <property type="match status" value="1"/>
</dbReference>
<evidence type="ECO:0000256" key="3">
    <source>
        <dbReference type="ARBA" id="ARBA00022617"/>
    </source>
</evidence>
<comment type="similarity">
    <text evidence="2">Belongs to the cytochrome P450 family.</text>
</comment>
<sequence length="160" mass="17311">MTDNGPVVMHPPSLNSEVANDLRLSFVPGDGPFRQGLPRFSSLDVVHTGTQGEIVQEVCRKSPTPALDSPADIISIEVSLVVDECFPGGKASPDWQEVLYISEAVQIAARLSARILIGERFCHDARWIEISSRLAVVTLKVNFALKVLSSAIADPALQFS</sequence>
<keyword evidence="3" id="KW-0349">Heme</keyword>